<protein>
    <submittedName>
        <fullName evidence="3">Uncharacterized protein</fullName>
    </submittedName>
</protein>
<dbReference type="AlphaFoldDB" id="A0AAX3Y8K9"/>
<dbReference type="Proteomes" id="UP001231166">
    <property type="component" value="Chromosome"/>
</dbReference>
<dbReference type="EMBL" id="JAPWIS010000038">
    <property type="protein sequence ID" value="MCZ4589952.1"/>
    <property type="molecule type" value="Genomic_DNA"/>
</dbReference>
<evidence type="ECO:0000256" key="1">
    <source>
        <dbReference type="SAM" id="MobiDB-lite"/>
    </source>
</evidence>
<dbReference type="RefSeq" id="WP_257237485.1">
    <property type="nucleotide sequence ID" value="NZ_CP130953.1"/>
</dbReference>
<feature type="compositionally biased region" description="Polar residues" evidence="1">
    <location>
        <begin position="1"/>
        <end position="12"/>
    </location>
</feature>
<evidence type="ECO:0000313" key="4">
    <source>
        <dbReference type="Proteomes" id="UP001066327"/>
    </source>
</evidence>
<name>A0AAX3Y8K9_RHOOP</name>
<dbReference type="EMBL" id="CP130953">
    <property type="protein sequence ID" value="WLF44349.1"/>
    <property type="molecule type" value="Genomic_DNA"/>
</dbReference>
<evidence type="ECO:0000313" key="5">
    <source>
        <dbReference type="Proteomes" id="UP001231166"/>
    </source>
</evidence>
<organism evidence="3 5">
    <name type="scientific">Rhodococcus opacus</name>
    <name type="common">Nocardia opaca</name>
    <dbReference type="NCBI Taxonomy" id="37919"/>
    <lineage>
        <taxon>Bacteria</taxon>
        <taxon>Bacillati</taxon>
        <taxon>Actinomycetota</taxon>
        <taxon>Actinomycetes</taxon>
        <taxon>Mycobacteriales</taxon>
        <taxon>Nocardiaceae</taxon>
        <taxon>Rhodococcus</taxon>
    </lineage>
</organism>
<accession>A0AAX3Y8K9</accession>
<dbReference type="Proteomes" id="UP001066327">
    <property type="component" value="Unassembled WGS sequence"/>
</dbReference>
<gene>
    <name evidence="2" type="ORF">O4328_41065</name>
    <name evidence="3" type="ORF">Q5707_20440</name>
</gene>
<reference evidence="3" key="2">
    <citation type="submission" date="2023-07" db="EMBL/GenBank/DDBJ databases">
        <title>Genomic analysis of Rhodococcus opacus VOC-14 with glycol ethers degradation activity.</title>
        <authorList>
            <person name="Narkevich D.A."/>
            <person name="Hlushen A.M."/>
            <person name="Akhremchuk A.E."/>
            <person name="Sikolenko M.A."/>
            <person name="Valentovich L.N."/>
        </authorList>
    </citation>
    <scope>NUCLEOTIDE SEQUENCE</scope>
    <source>
        <strain evidence="3">VOC-14</strain>
    </source>
</reference>
<proteinExistence type="predicted"/>
<evidence type="ECO:0000313" key="3">
    <source>
        <dbReference type="EMBL" id="WLF44349.1"/>
    </source>
</evidence>
<sequence>MTEQTAANTGQVPDQGLADSDYYSADNLDRAAEFAAEQGI</sequence>
<keyword evidence="4" id="KW-1185">Reference proteome</keyword>
<reference evidence="2" key="1">
    <citation type="submission" date="2022-12" db="EMBL/GenBank/DDBJ databases">
        <authorList>
            <person name="Krivoruchko A.V."/>
            <person name="Elkin A."/>
        </authorList>
    </citation>
    <scope>NUCLEOTIDE SEQUENCE</scope>
    <source>
        <strain evidence="2">IEGM 249</strain>
    </source>
</reference>
<evidence type="ECO:0000313" key="2">
    <source>
        <dbReference type="EMBL" id="MCZ4589952.1"/>
    </source>
</evidence>
<feature type="region of interest" description="Disordered" evidence="1">
    <location>
        <begin position="1"/>
        <end position="21"/>
    </location>
</feature>